<comment type="catalytic activity">
    <reaction evidence="10 12">
        <text>5-[(5-phospho-1-deoxy-D-ribulos-1-ylimino)methylamino]-1-(5-phospho-beta-D-ribosyl)imidazole-4-carboxamide + L-glutamine = D-erythro-1-(imidazol-4-yl)glycerol 3-phosphate + 5-amino-1-(5-phospho-beta-D-ribosyl)imidazole-4-carboxamide + L-glutamate + H(+)</text>
        <dbReference type="Rhea" id="RHEA:24793"/>
        <dbReference type="ChEBI" id="CHEBI:15378"/>
        <dbReference type="ChEBI" id="CHEBI:29985"/>
        <dbReference type="ChEBI" id="CHEBI:58278"/>
        <dbReference type="ChEBI" id="CHEBI:58359"/>
        <dbReference type="ChEBI" id="CHEBI:58475"/>
        <dbReference type="ChEBI" id="CHEBI:58525"/>
        <dbReference type="EC" id="4.3.2.10"/>
    </reaction>
</comment>
<evidence type="ECO:0000259" key="14">
    <source>
        <dbReference type="Pfam" id="PF00117"/>
    </source>
</evidence>
<keyword evidence="16" id="KW-1185">Reference proteome</keyword>
<evidence type="ECO:0000256" key="1">
    <source>
        <dbReference type="ARBA" id="ARBA00004496"/>
    </source>
</evidence>
<comment type="function">
    <text evidence="12">IGPS catalyzes the conversion of PRFAR and glutamine to IGP, AICAR and glutamate. The HisH subunit catalyzes the hydrolysis of glutamine to glutamate and ammonia as part of the synthesis of IGP and AICAR. The resulting ammonia molecule is channeled to the active site of HisF.</text>
</comment>
<keyword evidence="4 12" id="KW-0963">Cytoplasm</keyword>
<dbReference type="PROSITE" id="PS51273">
    <property type="entry name" value="GATASE_TYPE_1"/>
    <property type="match status" value="1"/>
</dbReference>
<feature type="active site" evidence="12 13">
    <location>
        <position position="187"/>
    </location>
</feature>
<dbReference type="SUPFAM" id="SSF52317">
    <property type="entry name" value="Class I glutamine amidotransferase-like"/>
    <property type="match status" value="1"/>
</dbReference>
<evidence type="ECO:0000256" key="7">
    <source>
        <dbReference type="ARBA" id="ARBA00022962"/>
    </source>
</evidence>
<keyword evidence="8 12" id="KW-0368">Histidine biosynthesis</keyword>
<evidence type="ECO:0000256" key="10">
    <source>
        <dbReference type="ARBA" id="ARBA00047838"/>
    </source>
</evidence>
<dbReference type="FunFam" id="3.40.50.880:FF:000009">
    <property type="entry name" value="Imidazole glycerol phosphate synthase subunit HisH"/>
    <property type="match status" value="1"/>
</dbReference>
<dbReference type="EC" id="4.3.2.10" evidence="12"/>
<dbReference type="Pfam" id="PF00117">
    <property type="entry name" value="GATase"/>
    <property type="match status" value="1"/>
</dbReference>
<keyword evidence="6 12" id="KW-0378">Hydrolase</keyword>
<evidence type="ECO:0000313" key="15">
    <source>
        <dbReference type="EMBL" id="GBR75875.1"/>
    </source>
</evidence>
<evidence type="ECO:0000256" key="11">
    <source>
        <dbReference type="ARBA" id="ARBA00049534"/>
    </source>
</evidence>
<dbReference type="PANTHER" id="PTHR42701">
    <property type="entry name" value="IMIDAZOLE GLYCEROL PHOSPHATE SYNTHASE SUBUNIT HISH"/>
    <property type="match status" value="1"/>
</dbReference>
<evidence type="ECO:0000256" key="5">
    <source>
        <dbReference type="ARBA" id="ARBA00022605"/>
    </source>
</evidence>
<evidence type="ECO:0000256" key="9">
    <source>
        <dbReference type="ARBA" id="ARBA00023239"/>
    </source>
</evidence>
<evidence type="ECO:0000256" key="2">
    <source>
        <dbReference type="ARBA" id="ARBA00005091"/>
    </source>
</evidence>
<dbReference type="InterPro" id="IPR029062">
    <property type="entry name" value="Class_I_gatase-like"/>
</dbReference>
<dbReference type="GO" id="GO:0000107">
    <property type="term" value="F:imidazoleglycerol-phosphate synthase activity"/>
    <property type="evidence" value="ECO:0007669"/>
    <property type="project" value="UniProtKB-UniRule"/>
</dbReference>
<accession>A0A388THT4</accession>
<evidence type="ECO:0000256" key="3">
    <source>
        <dbReference type="ARBA" id="ARBA00011152"/>
    </source>
</evidence>
<dbReference type="PIRSF" id="PIRSF000495">
    <property type="entry name" value="Amidotransf_hisH"/>
    <property type="match status" value="1"/>
</dbReference>
<feature type="active site" evidence="12 13">
    <location>
        <position position="185"/>
    </location>
</feature>
<dbReference type="InterPro" id="IPR010139">
    <property type="entry name" value="Imidazole-glycPsynth_HisH"/>
</dbReference>
<keyword evidence="9 12" id="KW-0456">Lyase</keyword>
<dbReference type="EC" id="3.5.1.2" evidence="12"/>
<dbReference type="PANTHER" id="PTHR42701:SF1">
    <property type="entry name" value="IMIDAZOLE GLYCEROL PHOSPHATE SYNTHASE SUBUNIT HISH"/>
    <property type="match status" value="1"/>
</dbReference>
<protein>
    <recommendedName>
        <fullName evidence="12">Imidazole glycerol phosphate synthase subunit HisH</fullName>
        <ecNumber evidence="12">4.3.2.10</ecNumber>
    </recommendedName>
    <alternativeName>
        <fullName evidence="12">IGP synthase glutaminase subunit</fullName>
        <ecNumber evidence="12">3.5.1.2</ecNumber>
    </alternativeName>
    <alternativeName>
        <fullName evidence="12">IGP synthase subunit HisH</fullName>
    </alternativeName>
    <alternativeName>
        <fullName evidence="12">ImGP synthase subunit HisH</fullName>
        <shortName evidence="12">IGPS subunit HisH</shortName>
    </alternativeName>
</protein>
<evidence type="ECO:0000256" key="12">
    <source>
        <dbReference type="HAMAP-Rule" id="MF_00278"/>
    </source>
</evidence>
<dbReference type="CDD" id="cd01748">
    <property type="entry name" value="GATase1_IGP_Synthase"/>
    <property type="match status" value="1"/>
</dbReference>
<feature type="active site" description="Nucleophile" evidence="12 13">
    <location>
        <position position="77"/>
    </location>
</feature>
<dbReference type="HAMAP" id="MF_00278">
    <property type="entry name" value="HisH"/>
    <property type="match status" value="1"/>
</dbReference>
<evidence type="ECO:0000256" key="4">
    <source>
        <dbReference type="ARBA" id="ARBA00022490"/>
    </source>
</evidence>
<dbReference type="GO" id="GO:0004359">
    <property type="term" value="F:glutaminase activity"/>
    <property type="evidence" value="ECO:0007669"/>
    <property type="project" value="UniProtKB-EC"/>
</dbReference>
<dbReference type="Gene3D" id="3.40.50.880">
    <property type="match status" value="1"/>
</dbReference>
<keyword evidence="5 12" id="KW-0028">Amino-acid biosynthesis</keyword>
<dbReference type="GO" id="GO:0016829">
    <property type="term" value="F:lyase activity"/>
    <property type="evidence" value="ECO:0007669"/>
    <property type="project" value="UniProtKB-KW"/>
</dbReference>
<name>A0A388THT4_9BACT</name>
<feature type="domain" description="Glutamine amidotransferase" evidence="14">
    <location>
        <begin position="4"/>
        <end position="201"/>
    </location>
</feature>
<dbReference type="GO" id="GO:0005737">
    <property type="term" value="C:cytoplasm"/>
    <property type="evidence" value="ECO:0007669"/>
    <property type="project" value="UniProtKB-SubCell"/>
</dbReference>
<dbReference type="Proteomes" id="UP000275925">
    <property type="component" value="Unassembled WGS sequence"/>
</dbReference>
<gene>
    <name evidence="12 15" type="primary">hisH</name>
    <name evidence="15" type="ORF">NO2_0506</name>
</gene>
<evidence type="ECO:0000313" key="16">
    <source>
        <dbReference type="Proteomes" id="UP000275925"/>
    </source>
</evidence>
<dbReference type="UniPathway" id="UPA00031">
    <property type="reaction ID" value="UER00010"/>
</dbReference>
<comment type="pathway">
    <text evidence="2 12">Amino-acid biosynthesis; L-histidine biosynthesis; L-histidine from 5-phospho-alpha-D-ribose 1-diphosphate: step 5/9.</text>
</comment>
<keyword evidence="7 12" id="KW-0315">Glutamine amidotransferase</keyword>
<comment type="subunit">
    <text evidence="3 12">Heterodimer of HisH and HisF.</text>
</comment>
<dbReference type="NCBIfam" id="TIGR01855">
    <property type="entry name" value="IMP_synth_hisH"/>
    <property type="match status" value="1"/>
</dbReference>
<comment type="caution">
    <text evidence="15">The sequence shown here is derived from an EMBL/GenBank/DDBJ whole genome shotgun (WGS) entry which is preliminary data.</text>
</comment>
<evidence type="ECO:0000256" key="6">
    <source>
        <dbReference type="ARBA" id="ARBA00022801"/>
    </source>
</evidence>
<dbReference type="EMBL" id="BGZO01000009">
    <property type="protein sequence ID" value="GBR75875.1"/>
    <property type="molecule type" value="Genomic_DNA"/>
</dbReference>
<reference evidence="15 16" key="1">
    <citation type="journal article" date="2019" name="ISME J.">
        <title>Genome analyses of uncultured TG2/ZB3 bacteria in 'Margulisbacteria' specifically attached to ectosymbiotic spirochetes of protists in the termite gut.</title>
        <authorList>
            <person name="Utami Y.D."/>
            <person name="Kuwahara H."/>
            <person name="Igai K."/>
            <person name="Murakami T."/>
            <person name="Sugaya K."/>
            <person name="Morikawa T."/>
            <person name="Nagura Y."/>
            <person name="Yuki M."/>
            <person name="Deevong P."/>
            <person name="Inoue T."/>
            <person name="Kihara K."/>
            <person name="Lo N."/>
            <person name="Yamada A."/>
            <person name="Ohkuma M."/>
            <person name="Hongoh Y."/>
        </authorList>
    </citation>
    <scope>NUCLEOTIDE SEQUENCE [LARGE SCALE GENOMIC DNA]</scope>
    <source>
        <strain evidence="15">NkOx7-02</strain>
    </source>
</reference>
<comment type="catalytic activity">
    <reaction evidence="11 12">
        <text>L-glutamine + H2O = L-glutamate + NH4(+)</text>
        <dbReference type="Rhea" id="RHEA:15889"/>
        <dbReference type="ChEBI" id="CHEBI:15377"/>
        <dbReference type="ChEBI" id="CHEBI:28938"/>
        <dbReference type="ChEBI" id="CHEBI:29985"/>
        <dbReference type="ChEBI" id="CHEBI:58359"/>
        <dbReference type="EC" id="3.5.1.2"/>
    </reaction>
</comment>
<sequence>MKLVIVDYGMGNLRSVQKAVELLGFSAEVSGSPQVSAQADKLILPGVGAFPQAMANLRKKQLLAVLQDNKKPLLGICLGLQLLLSVGEEFGVTEGLGLVPGRVQFFRQAAGFPAGLSVPHMGWNDVRQSARNQLFRDLPEKFSAYFVHSYYALPDSAAAVSGWTDYGVDFCSALESGNVYGVQFHPEKSGEAGLQILRNFLAI</sequence>
<organism evidence="15 16">
    <name type="scientific">Candidatus Termititenax persephonae</name>
    <dbReference type="NCBI Taxonomy" id="2218525"/>
    <lineage>
        <taxon>Bacteria</taxon>
        <taxon>Bacillati</taxon>
        <taxon>Candidatus Margulisiibacteriota</taxon>
        <taxon>Candidatus Termititenacia</taxon>
        <taxon>Candidatus Termititenacales</taxon>
        <taxon>Candidatus Termititenacaceae</taxon>
        <taxon>Candidatus Termititenax</taxon>
    </lineage>
</organism>
<proteinExistence type="inferred from homology"/>
<dbReference type="InterPro" id="IPR017926">
    <property type="entry name" value="GATASE"/>
</dbReference>
<evidence type="ECO:0000256" key="13">
    <source>
        <dbReference type="PIRSR" id="PIRSR000495-1"/>
    </source>
</evidence>
<dbReference type="GO" id="GO:0000105">
    <property type="term" value="P:L-histidine biosynthetic process"/>
    <property type="evidence" value="ECO:0007669"/>
    <property type="project" value="UniProtKB-UniRule"/>
</dbReference>
<comment type="subcellular location">
    <subcellularLocation>
        <location evidence="1 12">Cytoplasm</location>
    </subcellularLocation>
</comment>
<dbReference type="AlphaFoldDB" id="A0A388THT4"/>
<evidence type="ECO:0000256" key="8">
    <source>
        <dbReference type="ARBA" id="ARBA00023102"/>
    </source>
</evidence>